<keyword evidence="3" id="KW-1185">Reference proteome</keyword>
<sequence>MPEFNEDSLPVKNLKSILQQSFENEIEIDKAEWKYLTDPGENFGSLIFAIDVTLICDSKTKLLHVVAKLPPPSSYLLKLFNSPCTFSKELAFYKELTPEFLQLQRENGILDPEFSWLGPHYIGGRMSLNDNETFDNQASIVLENLNSSGYKMADRLIGLNKSQTEFAVKQLAKFHAIGIAMREKKPKLFMKVVTPALVHVANETAEQCVMDMIEKSIEDLSKIDEAKPYMNVVKKSIEIAGKTEIHKTKSDEMWCTLVHNDFWVNNMMFKFNESNDVIDMKIVDFQLCAYDFGVKDLIFFLISSPMNEIIDDIFDDMVDVYYNSFIAALDVFKINVADYKKDHLLTLLEKCAPLKFAQCLMMAQVIKSQPGSAPDIETIDNKESFLQIGGGKAHYDKLLQILNVFRKRGWIINSQK</sequence>
<proteinExistence type="predicted"/>
<comment type="caution">
    <text evidence="2">The sequence shown here is derived from an EMBL/GenBank/DDBJ whole genome shotgun (WGS) entry which is preliminary data.</text>
</comment>
<dbReference type="SMART" id="SM00587">
    <property type="entry name" value="CHK"/>
    <property type="match status" value="1"/>
</dbReference>
<feature type="domain" description="CHK kinase-like" evidence="1">
    <location>
        <begin position="140"/>
        <end position="331"/>
    </location>
</feature>
<protein>
    <recommendedName>
        <fullName evidence="1">CHK kinase-like domain-containing protein</fullName>
    </recommendedName>
</protein>
<dbReference type="InterPro" id="IPR015897">
    <property type="entry name" value="CHK_kinase-like"/>
</dbReference>
<accession>A0AA39FHW9</accession>
<dbReference type="Pfam" id="PF02958">
    <property type="entry name" value="EcKL"/>
    <property type="match status" value="1"/>
</dbReference>
<dbReference type="EMBL" id="JAQQBS010000004">
    <property type="protein sequence ID" value="KAK0169848.1"/>
    <property type="molecule type" value="Genomic_DNA"/>
</dbReference>
<dbReference type="PANTHER" id="PTHR11012:SF55">
    <property type="entry name" value="BHLH DOMAIN-CONTAINING PROTEIN"/>
    <property type="match status" value="1"/>
</dbReference>
<gene>
    <name evidence="2" type="ORF">PV328_010484</name>
</gene>
<dbReference type="InterPro" id="IPR011009">
    <property type="entry name" value="Kinase-like_dom_sf"/>
</dbReference>
<organism evidence="2 3">
    <name type="scientific">Microctonus aethiopoides</name>
    <dbReference type="NCBI Taxonomy" id="144406"/>
    <lineage>
        <taxon>Eukaryota</taxon>
        <taxon>Metazoa</taxon>
        <taxon>Ecdysozoa</taxon>
        <taxon>Arthropoda</taxon>
        <taxon>Hexapoda</taxon>
        <taxon>Insecta</taxon>
        <taxon>Pterygota</taxon>
        <taxon>Neoptera</taxon>
        <taxon>Endopterygota</taxon>
        <taxon>Hymenoptera</taxon>
        <taxon>Apocrita</taxon>
        <taxon>Ichneumonoidea</taxon>
        <taxon>Braconidae</taxon>
        <taxon>Euphorinae</taxon>
        <taxon>Microctonus</taxon>
    </lineage>
</organism>
<reference evidence="2" key="1">
    <citation type="journal article" date="2023" name="bioRxiv">
        <title>Scaffold-level genome assemblies of two parasitoid biocontrol wasps reveal the parthenogenesis mechanism and an associated novel virus.</title>
        <authorList>
            <person name="Inwood S."/>
            <person name="Skelly J."/>
            <person name="Guhlin J."/>
            <person name="Harrop T."/>
            <person name="Goldson S."/>
            <person name="Dearden P."/>
        </authorList>
    </citation>
    <scope>NUCLEOTIDE SEQUENCE</scope>
    <source>
        <strain evidence="2">Irish</strain>
        <tissue evidence="2">Whole body</tissue>
    </source>
</reference>
<dbReference type="Gene3D" id="3.90.1200.10">
    <property type="match status" value="1"/>
</dbReference>
<evidence type="ECO:0000313" key="3">
    <source>
        <dbReference type="Proteomes" id="UP001168990"/>
    </source>
</evidence>
<dbReference type="InterPro" id="IPR004119">
    <property type="entry name" value="EcKL"/>
</dbReference>
<reference evidence="2" key="2">
    <citation type="submission" date="2023-03" db="EMBL/GenBank/DDBJ databases">
        <authorList>
            <person name="Inwood S.N."/>
            <person name="Skelly J.G."/>
            <person name="Guhlin J."/>
            <person name="Harrop T.W.R."/>
            <person name="Goldson S.G."/>
            <person name="Dearden P.K."/>
        </authorList>
    </citation>
    <scope>NUCLEOTIDE SEQUENCE</scope>
    <source>
        <strain evidence="2">Irish</strain>
        <tissue evidence="2">Whole body</tissue>
    </source>
</reference>
<dbReference type="SUPFAM" id="SSF56112">
    <property type="entry name" value="Protein kinase-like (PK-like)"/>
    <property type="match status" value="1"/>
</dbReference>
<evidence type="ECO:0000259" key="1">
    <source>
        <dbReference type="SMART" id="SM00587"/>
    </source>
</evidence>
<name>A0AA39FHW9_9HYME</name>
<dbReference type="AlphaFoldDB" id="A0AA39FHW9"/>
<dbReference type="PANTHER" id="PTHR11012">
    <property type="entry name" value="PROTEIN KINASE-LIKE DOMAIN-CONTAINING"/>
    <property type="match status" value="1"/>
</dbReference>
<dbReference type="Proteomes" id="UP001168990">
    <property type="component" value="Unassembled WGS sequence"/>
</dbReference>
<evidence type="ECO:0000313" key="2">
    <source>
        <dbReference type="EMBL" id="KAK0169848.1"/>
    </source>
</evidence>